<dbReference type="GO" id="GO:0004311">
    <property type="term" value="F:geranylgeranyl diphosphate synthase activity"/>
    <property type="evidence" value="ECO:0007669"/>
    <property type="project" value="InterPro"/>
</dbReference>
<dbReference type="AlphaFoldDB" id="A0A2M9G782"/>
<dbReference type="PANTHER" id="PTHR31480">
    <property type="entry name" value="BIFUNCTIONAL LYCOPENE CYCLASE/PHYTOENE SYNTHASE"/>
    <property type="match status" value="1"/>
</dbReference>
<dbReference type="InterPro" id="IPR033904">
    <property type="entry name" value="Trans_IPPS_HH"/>
</dbReference>
<comment type="caution">
    <text evidence="1">The sequence shown here is derived from an EMBL/GenBank/DDBJ whole genome shotgun (WGS) entry which is preliminary data.</text>
</comment>
<dbReference type="Pfam" id="PF00494">
    <property type="entry name" value="SQS_PSY"/>
    <property type="match status" value="1"/>
</dbReference>
<name>A0A2M9G782_9PROT</name>
<dbReference type="SUPFAM" id="SSF48576">
    <property type="entry name" value="Terpenoid synthases"/>
    <property type="match status" value="1"/>
</dbReference>
<dbReference type="OrthoDB" id="9807580at2"/>
<evidence type="ECO:0000313" key="1">
    <source>
        <dbReference type="EMBL" id="PJK31560.1"/>
    </source>
</evidence>
<dbReference type="EMBL" id="PHIG01000004">
    <property type="protein sequence ID" value="PJK31560.1"/>
    <property type="molecule type" value="Genomic_DNA"/>
</dbReference>
<dbReference type="InterPro" id="IPR044843">
    <property type="entry name" value="Trans_IPPS_bact-type"/>
</dbReference>
<dbReference type="Proteomes" id="UP000229498">
    <property type="component" value="Unassembled WGS sequence"/>
</dbReference>
<dbReference type="GO" id="GO:0016114">
    <property type="term" value="P:terpenoid biosynthetic process"/>
    <property type="evidence" value="ECO:0007669"/>
    <property type="project" value="UniProtKB-ARBA"/>
</dbReference>
<reference evidence="1 2" key="1">
    <citation type="submission" date="2017-11" db="EMBL/GenBank/DDBJ databases">
        <title>Draft genome sequence of Rhizobiales bacterium SY3-13.</title>
        <authorList>
            <person name="Sun C."/>
        </authorList>
    </citation>
    <scope>NUCLEOTIDE SEQUENCE [LARGE SCALE GENOMIC DNA]</scope>
    <source>
        <strain evidence="1 2">SY3-13</strain>
    </source>
</reference>
<dbReference type="NCBIfam" id="TIGR03464">
    <property type="entry name" value="HpnC"/>
    <property type="match status" value="1"/>
</dbReference>
<dbReference type="InterPro" id="IPR017827">
    <property type="entry name" value="HSQ_synthase_HpnC"/>
</dbReference>
<organism evidence="1 2">
    <name type="scientific">Minwuia thermotolerans</name>
    <dbReference type="NCBI Taxonomy" id="2056226"/>
    <lineage>
        <taxon>Bacteria</taxon>
        <taxon>Pseudomonadati</taxon>
        <taxon>Pseudomonadota</taxon>
        <taxon>Alphaproteobacteria</taxon>
        <taxon>Minwuiales</taxon>
        <taxon>Minwuiaceae</taxon>
        <taxon>Minwuia</taxon>
    </lineage>
</organism>
<dbReference type="InterPro" id="IPR002060">
    <property type="entry name" value="Squ/phyt_synthse"/>
</dbReference>
<sequence>MSMAAVETPSGKGAGDENFPVGSFLLPKPLRPHVACFYTFARAADDIADNPALTPEQKIARLDAFDRALVQGSGDPDLARADRLRDSLAASGVADVHARDLLRAFRQDAVKTRYESWDDLMAYCRLSASPVGRYLLDLHGEDPADYAVSDPLCDALQVINHLQDCQDDYREMNRVYLPQDWLAEAGTDVTALDAPATSPALRQVLDRCLDGCEELMDRARLMPGQLKSRRLGAESAVIVALADRLTGELRRRDPLAKRVAFGKPRMALIALGALARFHLGGRR</sequence>
<dbReference type="Gene3D" id="1.10.600.10">
    <property type="entry name" value="Farnesyl Diphosphate Synthase"/>
    <property type="match status" value="1"/>
</dbReference>
<protein>
    <submittedName>
        <fullName evidence="1">Squalene synthase HpnC</fullName>
    </submittedName>
</protein>
<keyword evidence="2" id="KW-1185">Reference proteome</keyword>
<dbReference type="CDD" id="cd00683">
    <property type="entry name" value="Trans_IPPS_HH"/>
    <property type="match status" value="1"/>
</dbReference>
<dbReference type="SFLD" id="SFLDS00005">
    <property type="entry name" value="Isoprenoid_Synthase_Type_I"/>
    <property type="match status" value="1"/>
</dbReference>
<dbReference type="SFLD" id="SFLDG01018">
    <property type="entry name" value="Squalene/Phytoene_Synthase_Lik"/>
    <property type="match status" value="1"/>
</dbReference>
<dbReference type="InterPro" id="IPR008949">
    <property type="entry name" value="Isoprenoid_synthase_dom_sf"/>
</dbReference>
<dbReference type="SFLD" id="SFLDG01212">
    <property type="entry name" value="Phytoene_synthase_like"/>
    <property type="match status" value="1"/>
</dbReference>
<gene>
    <name evidence="1" type="primary">hpnC</name>
    <name evidence="1" type="ORF">CVT23_00435</name>
</gene>
<proteinExistence type="predicted"/>
<accession>A0A2M9G782</accession>
<dbReference type="GO" id="GO:0051996">
    <property type="term" value="F:squalene synthase [NAD(P)H] activity"/>
    <property type="evidence" value="ECO:0007669"/>
    <property type="project" value="InterPro"/>
</dbReference>
<evidence type="ECO:0000313" key="2">
    <source>
        <dbReference type="Proteomes" id="UP000229498"/>
    </source>
</evidence>